<reference evidence="1 2" key="1">
    <citation type="submission" date="2017-06" db="EMBL/GenBank/DDBJ databases">
        <authorList>
            <person name="Kim H.J."/>
            <person name="Triplett B.A."/>
        </authorList>
    </citation>
    <scope>NUCLEOTIDE SEQUENCE [LARGE SCALE GENOMIC DNA]</scope>
    <source>
        <strain evidence="1 2">DSM 45207</strain>
    </source>
</reference>
<name>A0A239ARI5_9PSEU</name>
<evidence type="ECO:0000313" key="2">
    <source>
        <dbReference type="Proteomes" id="UP000198348"/>
    </source>
</evidence>
<dbReference type="Gene3D" id="3.40.50.720">
    <property type="entry name" value="NAD(P)-binding Rossmann-like Domain"/>
    <property type="match status" value="1"/>
</dbReference>
<accession>A0A239ARI5</accession>
<gene>
    <name evidence="1" type="ORF">SAMN06265360_1541</name>
</gene>
<organism evidence="1 2">
    <name type="scientific">Haloechinothrix alba</name>
    <dbReference type="NCBI Taxonomy" id="664784"/>
    <lineage>
        <taxon>Bacteria</taxon>
        <taxon>Bacillati</taxon>
        <taxon>Actinomycetota</taxon>
        <taxon>Actinomycetes</taxon>
        <taxon>Pseudonocardiales</taxon>
        <taxon>Pseudonocardiaceae</taxon>
        <taxon>Haloechinothrix</taxon>
    </lineage>
</organism>
<keyword evidence="2" id="KW-1185">Reference proteome</keyword>
<dbReference type="AlphaFoldDB" id="A0A239ARI5"/>
<dbReference type="EMBL" id="FZNW01000054">
    <property type="protein sequence ID" value="SNR97961.1"/>
    <property type="molecule type" value="Genomic_DNA"/>
</dbReference>
<evidence type="ECO:0008006" key="3">
    <source>
        <dbReference type="Google" id="ProtNLM"/>
    </source>
</evidence>
<dbReference type="InterPro" id="IPR036291">
    <property type="entry name" value="NAD(P)-bd_dom_sf"/>
</dbReference>
<dbReference type="Proteomes" id="UP000198348">
    <property type="component" value="Unassembled WGS sequence"/>
</dbReference>
<dbReference type="RefSeq" id="WP_089303542.1">
    <property type="nucleotide sequence ID" value="NZ_FZNW01000054.1"/>
</dbReference>
<sequence length="113" mass="12285">MNRHAPTATVAKHISADLADPARIDAAAQELGTGWDTLINVAGLPGTQPDNLVFEVNLLGLRHLTESMFDAPNPEVRSSTAGYRWQERPHEQWNPPAANSFELRPASIGVVYG</sequence>
<dbReference type="SUPFAM" id="SSF51735">
    <property type="entry name" value="NAD(P)-binding Rossmann-fold domains"/>
    <property type="match status" value="1"/>
</dbReference>
<protein>
    <recommendedName>
        <fullName evidence="3">Short chain dehydrogenase</fullName>
    </recommendedName>
</protein>
<dbReference type="OrthoDB" id="9809287at2"/>
<evidence type="ECO:0000313" key="1">
    <source>
        <dbReference type="EMBL" id="SNR97961.1"/>
    </source>
</evidence>
<proteinExistence type="predicted"/>